<evidence type="ECO:0000256" key="2">
    <source>
        <dbReference type="ARBA" id="ARBA00022803"/>
    </source>
</evidence>
<reference evidence="4 5" key="1">
    <citation type="journal article" date="2017" name="Environ. Microbiol.">
        <title>Genome and epigenome of a novel marine Thaumarchaeota strain suggest viral infection, phosphorothioation DNA modification and multiple restriction systems.</title>
        <authorList>
            <person name="Ahlgren N.A."/>
            <person name="Chen Y."/>
            <person name="Needham D.M."/>
            <person name="Parada A.E."/>
            <person name="Sachdeva R."/>
            <person name="Trinh V."/>
            <person name="Chen T."/>
            <person name="Fuhrman J.A."/>
        </authorList>
    </citation>
    <scope>NUCLEOTIDE SEQUENCE [LARGE SCALE GENOMIC DNA]</scope>
    <source>
        <strain evidence="4 5">SPOT01</strain>
    </source>
</reference>
<dbReference type="OrthoDB" id="115601at2157"/>
<sequence>MSEVEKLLNDGQRSLNLDNPKEALSFYQKVLDQNPTHLEALLKKGNIFGRFGRFDEAIICYEKVLLQEKENLLALLNKGLCHHNIRQYDVAIDCFDIVLKVKPQNKTALYNKSSSVIKSGKIEDGLAILSELIKIDSSYKTQAKCDIDFADIKLLNEFKEITS</sequence>
<dbReference type="PANTHER" id="PTHR44943:SF8">
    <property type="entry name" value="TPR REPEAT-CONTAINING PROTEIN MJ0263"/>
    <property type="match status" value="1"/>
</dbReference>
<keyword evidence="1" id="KW-0677">Repeat</keyword>
<name>A0A2Z2HJN3_9ARCH</name>
<dbReference type="EMBL" id="CP021324">
    <property type="protein sequence ID" value="ARS64277.1"/>
    <property type="molecule type" value="Genomic_DNA"/>
</dbReference>
<dbReference type="PANTHER" id="PTHR44943">
    <property type="entry name" value="CELLULOSE SYNTHASE OPERON PROTEIN C"/>
    <property type="match status" value="1"/>
</dbReference>
<feature type="repeat" description="TPR" evidence="3">
    <location>
        <begin position="38"/>
        <end position="71"/>
    </location>
</feature>
<evidence type="ECO:0000313" key="5">
    <source>
        <dbReference type="Proteomes" id="UP000249949"/>
    </source>
</evidence>
<dbReference type="Pfam" id="PF12895">
    <property type="entry name" value="ANAPC3"/>
    <property type="match status" value="1"/>
</dbReference>
<dbReference type="KEGG" id="nct:NMSP_0656"/>
<keyword evidence="5" id="KW-1185">Reference proteome</keyword>
<dbReference type="SUPFAM" id="SSF48452">
    <property type="entry name" value="TPR-like"/>
    <property type="match status" value="1"/>
</dbReference>
<accession>A0A2Z2HJN3</accession>
<evidence type="ECO:0000256" key="1">
    <source>
        <dbReference type="ARBA" id="ARBA00022737"/>
    </source>
</evidence>
<dbReference type="RefSeq" id="WP_086907410.1">
    <property type="nucleotide sequence ID" value="NZ_CP021324.1"/>
</dbReference>
<keyword evidence="2 3" id="KW-0802">TPR repeat</keyword>
<dbReference type="InterPro" id="IPR019734">
    <property type="entry name" value="TPR_rpt"/>
</dbReference>
<protein>
    <submittedName>
        <fullName evidence="4">Tetratricopeptide repeat protein</fullName>
    </submittedName>
</protein>
<dbReference type="SMART" id="SM00028">
    <property type="entry name" value="TPR"/>
    <property type="match status" value="3"/>
</dbReference>
<proteinExistence type="predicted"/>
<evidence type="ECO:0000256" key="3">
    <source>
        <dbReference type="PROSITE-ProRule" id="PRU00339"/>
    </source>
</evidence>
<dbReference type="PROSITE" id="PS50005">
    <property type="entry name" value="TPR"/>
    <property type="match status" value="3"/>
</dbReference>
<gene>
    <name evidence="4" type="ORF">NMSP_0656</name>
</gene>
<dbReference type="InterPro" id="IPR011990">
    <property type="entry name" value="TPR-like_helical_dom_sf"/>
</dbReference>
<evidence type="ECO:0000313" key="4">
    <source>
        <dbReference type="EMBL" id="ARS64277.1"/>
    </source>
</evidence>
<dbReference type="Proteomes" id="UP000249949">
    <property type="component" value="Chromosome"/>
</dbReference>
<feature type="repeat" description="TPR" evidence="3">
    <location>
        <begin position="4"/>
        <end position="37"/>
    </location>
</feature>
<dbReference type="AlphaFoldDB" id="A0A2Z2HJN3"/>
<dbReference type="GeneID" id="32901140"/>
<organism evidence="4 5">
    <name type="scientific">Candidatus Nitrosomarinus catalinensis</name>
    <dbReference type="NCBI Taxonomy" id="1898749"/>
    <lineage>
        <taxon>Archaea</taxon>
        <taxon>Nitrososphaerota</taxon>
        <taxon>Nitrososphaeria</taxon>
        <taxon>Nitrosopumilales</taxon>
        <taxon>Nitrosopumilaceae</taxon>
        <taxon>Candidatus Nitrosomarinus</taxon>
    </lineage>
</organism>
<feature type="repeat" description="TPR" evidence="3">
    <location>
        <begin position="72"/>
        <end position="105"/>
    </location>
</feature>
<dbReference type="Gene3D" id="1.25.40.10">
    <property type="entry name" value="Tetratricopeptide repeat domain"/>
    <property type="match status" value="1"/>
</dbReference>
<dbReference type="InterPro" id="IPR051685">
    <property type="entry name" value="Ycf3/AcsC/BcsC/TPR_MFPF"/>
</dbReference>